<evidence type="ECO:0000313" key="6">
    <source>
        <dbReference type="EMBL" id="TRA89467.1"/>
    </source>
</evidence>
<evidence type="ECO:0000313" key="7">
    <source>
        <dbReference type="Proteomes" id="UP000319481"/>
    </source>
</evidence>
<feature type="region of interest" description="Disordered" evidence="4">
    <location>
        <begin position="58"/>
        <end position="100"/>
    </location>
</feature>
<dbReference type="Gene3D" id="1.10.10.10">
    <property type="entry name" value="Winged helix-like DNA-binding domain superfamily/Winged helix DNA-binding domain"/>
    <property type="match status" value="1"/>
</dbReference>
<feature type="domain" description="HTH gntR-type" evidence="5">
    <location>
        <begin position="2"/>
        <end position="67"/>
    </location>
</feature>
<sequence>MEPLSLHIDRTIIDAIFCGRLRPEMRLGEQKPTTLFNVSRTVVRQSLTRLQSRGLVTARRGTRVRHDHRHKRYRNPDDVAHQAHAATPSSGGIPDTPPKT</sequence>
<dbReference type="Pfam" id="PF00392">
    <property type="entry name" value="GntR"/>
    <property type="match status" value="1"/>
</dbReference>
<name>A0ABY3BNG1_9HYPH</name>
<evidence type="ECO:0000259" key="5">
    <source>
        <dbReference type="PROSITE" id="PS50949"/>
    </source>
</evidence>
<proteinExistence type="predicted"/>
<keyword evidence="3" id="KW-0804">Transcription</keyword>
<dbReference type="SMART" id="SM00345">
    <property type="entry name" value="HTH_GNTR"/>
    <property type="match status" value="1"/>
</dbReference>
<feature type="compositionally biased region" description="Basic residues" evidence="4">
    <location>
        <begin position="60"/>
        <end position="73"/>
    </location>
</feature>
<reference evidence="6 7" key="1">
    <citation type="journal article" date="2019" name="Appl. Microbiol. Biotechnol.">
        <title>Differential efficiency of wild type rhizogenic strains for rol gene transformation of plants.</title>
        <authorList>
            <person name="Desmet S."/>
            <person name="De Keyser E."/>
            <person name="Van Vaerenbergh J."/>
            <person name="Baeyen S."/>
            <person name="Van Huylenbroeck J."/>
            <person name="Geelen D."/>
            <person name="Dhooghe E."/>
        </authorList>
    </citation>
    <scope>NUCLEOTIDE SEQUENCE [LARGE SCALE GENOMIC DNA]</scope>
    <source>
        <strain evidence="6 7">GBBC3283</strain>
    </source>
</reference>
<dbReference type="Proteomes" id="UP000319481">
    <property type="component" value="Unassembled WGS sequence"/>
</dbReference>
<keyword evidence="1" id="KW-0805">Transcription regulation</keyword>
<dbReference type="PROSITE" id="PS50949">
    <property type="entry name" value="HTH_GNTR"/>
    <property type="match status" value="1"/>
</dbReference>
<evidence type="ECO:0000256" key="3">
    <source>
        <dbReference type="ARBA" id="ARBA00023163"/>
    </source>
</evidence>
<accession>A0ABY3BNG1</accession>
<comment type="caution">
    <text evidence="6">The sequence shown here is derived from an EMBL/GenBank/DDBJ whole genome shotgun (WGS) entry which is preliminary data.</text>
</comment>
<evidence type="ECO:0000256" key="2">
    <source>
        <dbReference type="ARBA" id="ARBA00023125"/>
    </source>
</evidence>
<dbReference type="InterPro" id="IPR036388">
    <property type="entry name" value="WH-like_DNA-bd_sf"/>
</dbReference>
<dbReference type="InterPro" id="IPR036390">
    <property type="entry name" value="WH_DNA-bd_sf"/>
</dbReference>
<evidence type="ECO:0000256" key="1">
    <source>
        <dbReference type="ARBA" id="ARBA00023015"/>
    </source>
</evidence>
<dbReference type="InterPro" id="IPR000524">
    <property type="entry name" value="Tscrpt_reg_HTH_GntR"/>
</dbReference>
<dbReference type="SUPFAM" id="SSF46785">
    <property type="entry name" value="Winged helix' DNA-binding domain"/>
    <property type="match status" value="1"/>
</dbReference>
<protein>
    <submittedName>
        <fullName evidence="6">GntR family transcriptional regulator</fullName>
    </submittedName>
</protein>
<keyword evidence="7" id="KW-1185">Reference proteome</keyword>
<dbReference type="EMBL" id="SGNZ01000007">
    <property type="protein sequence ID" value="TRA89467.1"/>
    <property type="molecule type" value="Genomic_DNA"/>
</dbReference>
<evidence type="ECO:0000256" key="4">
    <source>
        <dbReference type="SAM" id="MobiDB-lite"/>
    </source>
</evidence>
<gene>
    <name evidence="6" type="ORF">EXN23_14210</name>
</gene>
<organism evidence="6 7">
    <name type="scientific">Agrobacterium salinitolerans</name>
    <dbReference type="NCBI Taxonomy" id="1183413"/>
    <lineage>
        <taxon>Bacteria</taxon>
        <taxon>Pseudomonadati</taxon>
        <taxon>Pseudomonadota</taxon>
        <taxon>Alphaproteobacteria</taxon>
        <taxon>Hyphomicrobiales</taxon>
        <taxon>Rhizobiaceae</taxon>
        <taxon>Rhizobium/Agrobacterium group</taxon>
        <taxon>Agrobacterium</taxon>
    </lineage>
</organism>
<keyword evidence="2" id="KW-0238">DNA-binding</keyword>